<dbReference type="AlphaFoldDB" id="A0A1H7L0A5"/>
<reference evidence="4" key="1">
    <citation type="submission" date="2016-10" db="EMBL/GenBank/DDBJ databases">
        <authorList>
            <person name="Varghese N."/>
            <person name="Submissions S."/>
        </authorList>
    </citation>
    <scope>NUCLEOTIDE SEQUENCE [LARGE SCALE GENOMIC DNA]</scope>
    <source>
        <strain evidence="4">CGMCC 1.9127</strain>
    </source>
</reference>
<evidence type="ECO:0000259" key="2">
    <source>
        <dbReference type="PROSITE" id="PS50994"/>
    </source>
</evidence>
<proteinExistence type="inferred from homology"/>
<protein>
    <submittedName>
        <fullName evidence="3">Transposase</fullName>
    </submittedName>
</protein>
<evidence type="ECO:0000313" key="3">
    <source>
        <dbReference type="EMBL" id="SEK92422.1"/>
    </source>
</evidence>
<dbReference type="GO" id="GO:0003676">
    <property type="term" value="F:nucleic acid binding"/>
    <property type="evidence" value="ECO:0007669"/>
    <property type="project" value="InterPro"/>
</dbReference>
<dbReference type="InterPro" id="IPR001584">
    <property type="entry name" value="Integrase_cat-core"/>
</dbReference>
<name>A0A1H7L0A5_9GAMM</name>
<feature type="domain" description="Integrase catalytic" evidence="2">
    <location>
        <begin position="135"/>
        <end position="329"/>
    </location>
</feature>
<dbReference type="PANTHER" id="PTHR35004">
    <property type="entry name" value="TRANSPOSASE RV3428C-RELATED"/>
    <property type="match status" value="1"/>
</dbReference>
<dbReference type="InterPro" id="IPR054353">
    <property type="entry name" value="IstA-like_C"/>
</dbReference>
<dbReference type="STRING" id="641665.GCA_002104455_03001"/>
<keyword evidence="4" id="KW-1185">Reference proteome</keyword>
<dbReference type="NCBIfam" id="NF033546">
    <property type="entry name" value="transpos_IS21"/>
    <property type="match status" value="1"/>
</dbReference>
<evidence type="ECO:0000256" key="1">
    <source>
        <dbReference type="ARBA" id="ARBA00009277"/>
    </source>
</evidence>
<dbReference type="EMBL" id="FOBI01000004">
    <property type="protein sequence ID" value="SEK92422.1"/>
    <property type="molecule type" value="Genomic_DNA"/>
</dbReference>
<dbReference type="PANTHER" id="PTHR35004:SF8">
    <property type="entry name" value="TRANSPOSASE RV3428C-RELATED"/>
    <property type="match status" value="1"/>
</dbReference>
<evidence type="ECO:0000313" key="4">
    <source>
        <dbReference type="Proteomes" id="UP000199297"/>
    </source>
</evidence>
<dbReference type="Gene3D" id="3.30.420.10">
    <property type="entry name" value="Ribonuclease H-like superfamily/Ribonuclease H"/>
    <property type="match status" value="1"/>
</dbReference>
<comment type="similarity">
    <text evidence="1">Belongs to the transposase IS21/IS408/IS1162 family.</text>
</comment>
<dbReference type="GO" id="GO:0015074">
    <property type="term" value="P:DNA integration"/>
    <property type="evidence" value="ECO:0007669"/>
    <property type="project" value="InterPro"/>
</dbReference>
<dbReference type="InterPro" id="IPR012337">
    <property type="entry name" value="RNaseH-like_sf"/>
</dbReference>
<organism evidence="3 4">
    <name type="scientific">Colwellia chukchiensis</name>
    <dbReference type="NCBI Taxonomy" id="641665"/>
    <lineage>
        <taxon>Bacteria</taxon>
        <taxon>Pseudomonadati</taxon>
        <taxon>Pseudomonadota</taxon>
        <taxon>Gammaproteobacteria</taxon>
        <taxon>Alteromonadales</taxon>
        <taxon>Colwelliaceae</taxon>
        <taxon>Colwellia</taxon>
    </lineage>
</organism>
<accession>A0A1H7L0A5</accession>
<sequence length="518" mass="58554">MITVIQTRSAIRAIDVFPTSSIRKLGQLVGVSHQTMMRLKKRCKRAEVTHEEAQQLTDTELKQKLYPTITENNSYKRQPDVEYIVVELTKPRGKGKTASVLYLEYVAKDPSTAMSRSHFFRIVNKALKRTKLAMKQLHPAGEVVYIDYAGHKIYYHSGGKKVWVKVFVAVLGASKKVFAHATYGEKTLHWIDGMTRMFNYFGGVTEVVSMDNATALVAKPGLIANLTHNVAAFGDHYNCIMDTCRVGKPQDKAHAELGVKFVTQRILRPMTQDHTFFSLEEINQYLVRQVEVLNNLPFQGLDISRNDLFERNEKQALQLLPVEPYLMIVDNLKQKVPANYHVKYFKHEYSVPYQHRGEIVNIVVDQSKLRVFFESKLIATHVVKDEPMGATTLLEHMPAEHLADYKSMDKDANLKWAKNTGESVEKLVAKWYSKTANAKSRAIGKRCMALMKLSTKNGEDVLADACEYANLHGLTTPSDIALIITARNDADGFDDLPSINVAHQNIRGADYFGGHHEA</sequence>
<dbReference type="InterPro" id="IPR036397">
    <property type="entry name" value="RNaseH_sf"/>
</dbReference>
<dbReference type="Proteomes" id="UP000199297">
    <property type="component" value="Unassembled WGS sequence"/>
</dbReference>
<dbReference type="Pfam" id="PF00665">
    <property type="entry name" value="rve"/>
    <property type="match status" value="1"/>
</dbReference>
<dbReference type="PROSITE" id="PS50994">
    <property type="entry name" value="INTEGRASE"/>
    <property type="match status" value="1"/>
</dbReference>
<dbReference type="SUPFAM" id="SSF53098">
    <property type="entry name" value="Ribonuclease H-like"/>
    <property type="match status" value="1"/>
</dbReference>
<gene>
    <name evidence="3" type="ORF">SAMN05216262_1046</name>
</gene>
<dbReference type="Pfam" id="PF22483">
    <property type="entry name" value="Mu-transpos_C_2"/>
    <property type="match status" value="1"/>
</dbReference>